<dbReference type="GO" id="GO:0016758">
    <property type="term" value="F:hexosyltransferase activity"/>
    <property type="evidence" value="ECO:0007669"/>
    <property type="project" value="UniProtKB-ARBA"/>
</dbReference>
<dbReference type="InterPro" id="IPR029044">
    <property type="entry name" value="Nucleotide-diphossugar_trans"/>
</dbReference>
<protein>
    <submittedName>
        <fullName evidence="4">Glycosyltransferase</fullName>
        <ecNumber evidence="4">2.4.-.-</ecNumber>
    </submittedName>
</protein>
<evidence type="ECO:0000256" key="2">
    <source>
        <dbReference type="ARBA" id="ARBA00022679"/>
    </source>
</evidence>
<dbReference type="EMBL" id="JAHLFU010000086">
    <property type="protein sequence ID" value="MBU3853071.1"/>
    <property type="molecule type" value="Genomic_DNA"/>
</dbReference>
<dbReference type="PANTHER" id="PTHR22916">
    <property type="entry name" value="GLYCOSYLTRANSFERASE"/>
    <property type="match status" value="1"/>
</dbReference>
<evidence type="ECO:0000313" key="4">
    <source>
        <dbReference type="EMBL" id="MBU3853071.1"/>
    </source>
</evidence>
<keyword evidence="1 4" id="KW-0328">Glycosyltransferase</keyword>
<dbReference type="CDD" id="cd00761">
    <property type="entry name" value="Glyco_tranf_GTA_type"/>
    <property type="match status" value="1"/>
</dbReference>
<accession>A0A9E2P1G4</accession>
<dbReference type="Pfam" id="PF00535">
    <property type="entry name" value="Glycos_transf_2"/>
    <property type="match status" value="1"/>
</dbReference>
<dbReference type="SUPFAM" id="SSF53448">
    <property type="entry name" value="Nucleotide-diphospho-sugar transferases"/>
    <property type="match status" value="1"/>
</dbReference>
<dbReference type="PANTHER" id="PTHR22916:SF51">
    <property type="entry name" value="GLYCOSYLTRANSFERASE EPSH-RELATED"/>
    <property type="match status" value="1"/>
</dbReference>
<evidence type="ECO:0000256" key="1">
    <source>
        <dbReference type="ARBA" id="ARBA00022676"/>
    </source>
</evidence>
<evidence type="ECO:0000259" key="3">
    <source>
        <dbReference type="Pfam" id="PF00535"/>
    </source>
</evidence>
<name>A0A9E2P1G4_9BACT</name>
<organism evidence="4 5">
    <name type="scientific">Candidatus Paraprevotella stercoravium</name>
    <dbReference type="NCBI Taxonomy" id="2838725"/>
    <lineage>
        <taxon>Bacteria</taxon>
        <taxon>Pseudomonadati</taxon>
        <taxon>Bacteroidota</taxon>
        <taxon>Bacteroidia</taxon>
        <taxon>Bacteroidales</taxon>
        <taxon>Prevotellaceae</taxon>
        <taxon>Paraprevotella</taxon>
    </lineage>
</organism>
<evidence type="ECO:0000313" key="5">
    <source>
        <dbReference type="Proteomes" id="UP000823865"/>
    </source>
</evidence>
<dbReference type="Gene3D" id="3.90.550.10">
    <property type="entry name" value="Spore Coat Polysaccharide Biosynthesis Protein SpsA, Chain A"/>
    <property type="match status" value="1"/>
</dbReference>
<sequence length="319" mass="37865">MLLSIIIPIYNVEKYIDGTLRSIYSQLGNHISDIEIIMVNDDSSDQSAAIATQYYDQYQSITQLIHQNNMGLSCARNTGLKAAQGQYIWFVDSDDSIESDSLSKIIKYIKEYHADILAFDMLRIKEKNQKIKYVSIFHRKYNHYLYCKKLNRFQLVSKIRETPVQKFIFRHSFLKENQLTFYPGIFHEDNEYMVRCLFHAKTIIPIPYAPYRYLARSSGSITSSKNPKRIKDLLLIMQIHNSYKETHCVKYKDKAFFDYYNFRAVHRLLKNNLFKEYKDTVGYDKKEFKNILIKGLRASAHFVLWYSIIECFIDLYKNK</sequence>
<reference evidence="4" key="1">
    <citation type="journal article" date="2021" name="PeerJ">
        <title>Extensive microbial diversity within the chicken gut microbiome revealed by metagenomics and culture.</title>
        <authorList>
            <person name="Gilroy R."/>
            <person name="Ravi A."/>
            <person name="Getino M."/>
            <person name="Pursley I."/>
            <person name="Horton D.L."/>
            <person name="Alikhan N.F."/>
            <person name="Baker D."/>
            <person name="Gharbi K."/>
            <person name="Hall N."/>
            <person name="Watson M."/>
            <person name="Adriaenssens E.M."/>
            <person name="Foster-Nyarko E."/>
            <person name="Jarju S."/>
            <person name="Secka A."/>
            <person name="Antonio M."/>
            <person name="Oren A."/>
            <person name="Chaudhuri R.R."/>
            <person name="La Ragione R."/>
            <person name="Hildebrand F."/>
            <person name="Pallen M.J."/>
        </authorList>
    </citation>
    <scope>NUCLEOTIDE SEQUENCE</scope>
    <source>
        <strain evidence="4">G3-2149</strain>
    </source>
</reference>
<dbReference type="AlphaFoldDB" id="A0A9E2P1G4"/>
<keyword evidence="2 4" id="KW-0808">Transferase</keyword>
<proteinExistence type="predicted"/>
<reference evidence="4" key="2">
    <citation type="submission" date="2021-04" db="EMBL/GenBank/DDBJ databases">
        <authorList>
            <person name="Gilroy R."/>
        </authorList>
    </citation>
    <scope>NUCLEOTIDE SEQUENCE</scope>
    <source>
        <strain evidence="4">G3-2149</strain>
    </source>
</reference>
<dbReference type="EC" id="2.4.-.-" evidence="4"/>
<feature type="domain" description="Glycosyltransferase 2-like" evidence="3">
    <location>
        <begin position="4"/>
        <end position="171"/>
    </location>
</feature>
<comment type="caution">
    <text evidence="4">The sequence shown here is derived from an EMBL/GenBank/DDBJ whole genome shotgun (WGS) entry which is preliminary data.</text>
</comment>
<dbReference type="Proteomes" id="UP000823865">
    <property type="component" value="Unassembled WGS sequence"/>
</dbReference>
<dbReference type="InterPro" id="IPR001173">
    <property type="entry name" value="Glyco_trans_2-like"/>
</dbReference>
<gene>
    <name evidence="4" type="ORF">H9789_04525</name>
</gene>